<dbReference type="STRING" id="35608.A0A2U1P2Y2"/>
<comment type="caution">
    <text evidence="2">The sequence shown here is derived from an EMBL/GenBank/DDBJ whole genome shotgun (WGS) entry which is preliminary data.</text>
</comment>
<sequence>MMASIDEDVEKSSLADQDDVGSGPAVGKIETESTVIQVEAKRLIQKVLPKKNDLLDMLLPHIQRFAPVPNTEFVLGCCSVLLLHLEVPEVVIIGGLGVIHQNMIGVKVGWSQGYIVMIGIIETVQNRHLVMEETTEIMIIKEVDMKIQGELLVVVEKITGPVLAVGMSTFLFGQLAICATVHSQDQLIITQNLLQGKCQPHKATPRLLLMLVPVHPLQCIWGVTPYAASPFNGTSMPPYDGSAYYYNYNSRLPGGSPYRPLQLCHTAYSGGPMIETGALCGLPQLEQFGLRLPIAQAAMGPRPIFFTEEPSQKKGMLYLTYSYTATQTQMTVIYHPFFIVSLASHEKMTGNAQNVEIWAYEI</sequence>
<proteinExistence type="predicted"/>
<accession>A0A2U1P2Y2</accession>
<feature type="region of interest" description="Disordered" evidence="1">
    <location>
        <begin position="1"/>
        <end position="26"/>
    </location>
</feature>
<dbReference type="AlphaFoldDB" id="A0A2U1P2Y2"/>
<evidence type="ECO:0000256" key="1">
    <source>
        <dbReference type="SAM" id="MobiDB-lite"/>
    </source>
</evidence>
<organism evidence="2 3">
    <name type="scientific">Artemisia annua</name>
    <name type="common">Sweet wormwood</name>
    <dbReference type="NCBI Taxonomy" id="35608"/>
    <lineage>
        <taxon>Eukaryota</taxon>
        <taxon>Viridiplantae</taxon>
        <taxon>Streptophyta</taxon>
        <taxon>Embryophyta</taxon>
        <taxon>Tracheophyta</taxon>
        <taxon>Spermatophyta</taxon>
        <taxon>Magnoliopsida</taxon>
        <taxon>eudicotyledons</taxon>
        <taxon>Gunneridae</taxon>
        <taxon>Pentapetalae</taxon>
        <taxon>asterids</taxon>
        <taxon>campanulids</taxon>
        <taxon>Asterales</taxon>
        <taxon>Asteraceae</taxon>
        <taxon>Asteroideae</taxon>
        <taxon>Anthemideae</taxon>
        <taxon>Artemisiinae</taxon>
        <taxon>Artemisia</taxon>
    </lineage>
</organism>
<protein>
    <submittedName>
        <fullName evidence="2">Zinc finger, RanBP2-type</fullName>
    </submittedName>
</protein>
<gene>
    <name evidence="2" type="ORF">CTI12_AA199090</name>
</gene>
<keyword evidence="3" id="KW-1185">Reference proteome</keyword>
<reference evidence="2 3" key="1">
    <citation type="journal article" date="2018" name="Mol. Plant">
        <title>The genome of Artemisia annua provides insight into the evolution of Asteraceae family and artemisinin biosynthesis.</title>
        <authorList>
            <person name="Shen Q."/>
            <person name="Zhang L."/>
            <person name="Liao Z."/>
            <person name="Wang S."/>
            <person name="Yan T."/>
            <person name="Shi P."/>
            <person name="Liu M."/>
            <person name="Fu X."/>
            <person name="Pan Q."/>
            <person name="Wang Y."/>
            <person name="Lv Z."/>
            <person name="Lu X."/>
            <person name="Zhang F."/>
            <person name="Jiang W."/>
            <person name="Ma Y."/>
            <person name="Chen M."/>
            <person name="Hao X."/>
            <person name="Li L."/>
            <person name="Tang Y."/>
            <person name="Lv G."/>
            <person name="Zhou Y."/>
            <person name="Sun X."/>
            <person name="Brodelius P.E."/>
            <person name="Rose J.K.C."/>
            <person name="Tang K."/>
        </authorList>
    </citation>
    <scope>NUCLEOTIDE SEQUENCE [LARGE SCALE GENOMIC DNA]</scope>
    <source>
        <strain evidence="3">cv. Huhao1</strain>
        <tissue evidence="2">Leaf</tissue>
    </source>
</reference>
<dbReference type="OrthoDB" id="1878647at2759"/>
<evidence type="ECO:0000313" key="3">
    <source>
        <dbReference type="Proteomes" id="UP000245207"/>
    </source>
</evidence>
<dbReference type="Proteomes" id="UP000245207">
    <property type="component" value="Unassembled WGS sequence"/>
</dbReference>
<name>A0A2U1P2Y2_ARTAN</name>
<dbReference type="EMBL" id="PKPP01001762">
    <property type="protein sequence ID" value="PWA80123.1"/>
    <property type="molecule type" value="Genomic_DNA"/>
</dbReference>
<evidence type="ECO:0000313" key="2">
    <source>
        <dbReference type="EMBL" id="PWA80123.1"/>
    </source>
</evidence>